<organism evidence="5 6">
    <name type="scientific">Ganoderma sinense ZZ0214-1</name>
    <dbReference type="NCBI Taxonomy" id="1077348"/>
    <lineage>
        <taxon>Eukaryota</taxon>
        <taxon>Fungi</taxon>
        <taxon>Dikarya</taxon>
        <taxon>Basidiomycota</taxon>
        <taxon>Agaricomycotina</taxon>
        <taxon>Agaricomycetes</taxon>
        <taxon>Polyporales</taxon>
        <taxon>Polyporaceae</taxon>
        <taxon>Ganoderma</taxon>
    </lineage>
</organism>
<feature type="compositionally biased region" description="Polar residues" evidence="2">
    <location>
        <begin position="429"/>
        <end position="440"/>
    </location>
</feature>
<comment type="similarity">
    <text evidence="1">Belongs to the peptidase S12 family.</text>
</comment>
<name>A0A2G8RQ36_9APHY</name>
<dbReference type="InterPro" id="IPR012338">
    <property type="entry name" value="Beta-lactam/transpept-like"/>
</dbReference>
<dbReference type="InterPro" id="IPR050491">
    <property type="entry name" value="AmpC-like"/>
</dbReference>
<evidence type="ECO:0000256" key="1">
    <source>
        <dbReference type="ARBA" id="ARBA00038215"/>
    </source>
</evidence>
<reference evidence="5 6" key="1">
    <citation type="journal article" date="2015" name="Sci. Rep.">
        <title>Chromosome-level genome map provides insights into diverse defense mechanisms in the medicinal fungus Ganoderma sinense.</title>
        <authorList>
            <person name="Zhu Y."/>
            <person name="Xu J."/>
            <person name="Sun C."/>
            <person name="Zhou S."/>
            <person name="Xu H."/>
            <person name="Nelson D.R."/>
            <person name="Qian J."/>
            <person name="Song J."/>
            <person name="Luo H."/>
            <person name="Xiang L."/>
            <person name="Li Y."/>
            <person name="Xu Z."/>
            <person name="Ji A."/>
            <person name="Wang L."/>
            <person name="Lu S."/>
            <person name="Hayward A."/>
            <person name="Sun W."/>
            <person name="Li X."/>
            <person name="Schwartz D.C."/>
            <person name="Wang Y."/>
            <person name="Chen S."/>
        </authorList>
    </citation>
    <scope>NUCLEOTIDE SEQUENCE [LARGE SCALE GENOMIC DNA]</scope>
    <source>
        <strain evidence="5 6">ZZ0214-1</strain>
    </source>
</reference>
<comment type="caution">
    <text evidence="5">The sequence shown here is derived from an EMBL/GenBank/DDBJ whole genome shotgun (WGS) entry which is preliminary data.</text>
</comment>
<dbReference type="SUPFAM" id="SSF56601">
    <property type="entry name" value="beta-lactamase/transpeptidase-like"/>
    <property type="match status" value="1"/>
</dbReference>
<gene>
    <name evidence="5" type="ORF">GSI_14926</name>
</gene>
<keyword evidence="6" id="KW-1185">Reference proteome</keyword>
<dbReference type="AlphaFoldDB" id="A0A2G8RQ36"/>
<dbReference type="InterPro" id="IPR001466">
    <property type="entry name" value="Beta-lactam-related"/>
</dbReference>
<keyword evidence="3" id="KW-0732">Signal</keyword>
<feature type="compositionally biased region" description="Low complexity" evidence="2">
    <location>
        <begin position="414"/>
        <end position="426"/>
    </location>
</feature>
<feature type="region of interest" description="Disordered" evidence="2">
    <location>
        <begin position="414"/>
        <end position="440"/>
    </location>
</feature>
<evidence type="ECO:0000256" key="2">
    <source>
        <dbReference type="SAM" id="MobiDB-lite"/>
    </source>
</evidence>
<accession>A0A2G8RQ36</accession>
<evidence type="ECO:0000313" key="5">
    <source>
        <dbReference type="EMBL" id="PIL23613.1"/>
    </source>
</evidence>
<dbReference type="Gene3D" id="3.40.710.10">
    <property type="entry name" value="DD-peptidase/beta-lactamase superfamily"/>
    <property type="match status" value="1"/>
</dbReference>
<feature type="signal peptide" evidence="3">
    <location>
        <begin position="1"/>
        <end position="19"/>
    </location>
</feature>
<dbReference type="OrthoDB" id="5946976at2759"/>
<feature type="chain" id="PRO_5013963677" description="Beta-lactamase-related domain-containing protein" evidence="3">
    <location>
        <begin position="20"/>
        <end position="591"/>
    </location>
</feature>
<evidence type="ECO:0000313" key="6">
    <source>
        <dbReference type="Proteomes" id="UP000230002"/>
    </source>
</evidence>
<dbReference type="PANTHER" id="PTHR46825">
    <property type="entry name" value="D-ALANYL-D-ALANINE-CARBOXYPEPTIDASE/ENDOPEPTIDASE AMPH"/>
    <property type="match status" value="1"/>
</dbReference>
<dbReference type="PANTHER" id="PTHR46825:SF15">
    <property type="entry name" value="BETA-LACTAMASE-RELATED DOMAIN-CONTAINING PROTEIN"/>
    <property type="match status" value="1"/>
</dbReference>
<dbReference type="EMBL" id="AYKW01000068">
    <property type="protein sequence ID" value="PIL23613.1"/>
    <property type="molecule type" value="Genomic_DNA"/>
</dbReference>
<protein>
    <recommendedName>
        <fullName evidence="4">Beta-lactamase-related domain-containing protein</fullName>
    </recommendedName>
</protein>
<evidence type="ECO:0000256" key="3">
    <source>
        <dbReference type="SAM" id="SignalP"/>
    </source>
</evidence>
<sequence>MRAASFLATLLAIFPLSFSSASPHSSPRDNVELASRSASIITPEISALAESLIADYNVPGISVGVVRLNGSSVITEYGAWGNRTEDGDLADSQMITGLGSCSKAFLTSAIGILIDDFANGRNVTALPHGLDTLSWDTKVQALFPGDSVWKLEDNWATEKTNIADMLSMATGVTSNQFVYTRNDTPVSLAQRFRYIKPGFELREQWDYTNIFYFFATQIVTQYSGKTFQEFVKERIFNPLNMTSTTYSTQEANSTGHLSQSWAFVGRRIPIIIDDPVTSNLVAGAGGTLSNAVDMSKWAATVLNGGVDPVMNKTIIPQSAFAETTTARMIQAGNVTAEDETVSIIGYGLGWQRNSFLGHDVITHDGGIPGFVASLFVLPDDNLAVFALLNTDAPFQEVIPKAIISSVLGLNATTTSTPSTGAGSRRSLSARDTSTSGNCTQSSTALEKFAGDYTSPAYGNLTFCAPTSTNGSASAYCNSTLADFASIGPLDSNTLYASTNRIATHVSMQRTCAGSDDGAFIVTFQSIYANGYGRNTTAFSEAFSSELPPTHVECIMEGSNVTGCGWLDIEVSPIKSTGTPEERAQIWWTKRS</sequence>
<dbReference type="Pfam" id="PF00144">
    <property type="entry name" value="Beta-lactamase"/>
    <property type="match status" value="1"/>
</dbReference>
<dbReference type="STRING" id="1077348.A0A2G8RQ36"/>
<dbReference type="Proteomes" id="UP000230002">
    <property type="component" value="Unassembled WGS sequence"/>
</dbReference>
<proteinExistence type="inferred from homology"/>
<feature type="domain" description="Beta-lactamase-related" evidence="4">
    <location>
        <begin position="47"/>
        <end position="396"/>
    </location>
</feature>
<evidence type="ECO:0000259" key="4">
    <source>
        <dbReference type="Pfam" id="PF00144"/>
    </source>
</evidence>